<comment type="caution">
    <text evidence="2">The sequence shown here is derived from an EMBL/GenBank/DDBJ whole genome shotgun (WGS) entry which is preliminary data.</text>
</comment>
<name>A0A834AHK2_9CHIR</name>
<evidence type="ECO:0000313" key="3">
    <source>
        <dbReference type="Proteomes" id="UP000664940"/>
    </source>
</evidence>
<dbReference type="EMBL" id="JABVXQ010000005">
    <property type="protein sequence ID" value="KAF6109846.1"/>
    <property type="molecule type" value="Genomic_DNA"/>
</dbReference>
<evidence type="ECO:0000256" key="1">
    <source>
        <dbReference type="SAM" id="MobiDB-lite"/>
    </source>
</evidence>
<dbReference type="AlphaFoldDB" id="A0A834AHK2"/>
<gene>
    <name evidence="2" type="ORF">HJG60_011037</name>
</gene>
<reference evidence="2 3" key="1">
    <citation type="journal article" date="2020" name="Nature">
        <title>Six reference-quality genomes reveal evolution of bat adaptations.</title>
        <authorList>
            <person name="Jebb D."/>
            <person name="Huang Z."/>
            <person name="Pippel M."/>
            <person name="Hughes G.M."/>
            <person name="Lavrichenko K."/>
            <person name="Devanna P."/>
            <person name="Winkler S."/>
            <person name="Jermiin L.S."/>
            <person name="Skirmuntt E.C."/>
            <person name="Katzourakis A."/>
            <person name="Burkitt-Gray L."/>
            <person name="Ray D.A."/>
            <person name="Sullivan K.A.M."/>
            <person name="Roscito J.G."/>
            <person name="Kirilenko B.M."/>
            <person name="Davalos L.M."/>
            <person name="Corthals A.P."/>
            <person name="Power M.L."/>
            <person name="Jones G."/>
            <person name="Ransome R.D."/>
            <person name="Dechmann D.K.N."/>
            <person name="Locatelli A.G."/>
            <person name="Puechmaille S.J."/>
            <person name="Fedrigo O."/>
            <person name="Jarvis E.D."/>
            <person name="Hiller M."/>
            <person name="Vernes S.C."/>
            <person name="Myers E.W."/>
            <person name="Teeling E.C."/>
        </authorList>
    </citation>
    <scope>NUCLEOTIDE SEQUENCE [LARGE SCALE GENOMIC DNA]</scope>
    <source>
        <strain evidence="2">Bat1K_MPI-CBG_1</strain>
    </source>
</reference>
<feature type="region of interest" description="Disordered" evidence="1">
    <location>
        <begin position="1"/>
        <end position="30"/>
    </location>
</feature>
<organism evidence="2 3">
    <name type="scientific">Phyllostomus discolor</name>
    <name type="common">pale spear-nosed bat</name>
    <dbReference type="NCBI Taxonomy" id="89673"/>
    <lineage>
        <taxon>Eukaryota</taxon>
        <taxon>Metazoa</taxon>
        <taxon>Chordata</taxon>
        <taxon>Craniata</taxon>
        <taxon>Vertebrata</taxon>
        <taxon>Euteleostomi</taxon>
        <taxon>Mammalia</taxon>
        <taxon>Eutheria</taxon>
        <taxon>Laurasiatheria</taxon>
        <taxon>Chiroptera</taxon>
        <taxon>Yangochiroptera</taxon>
        <taxon>Phyllostomidae</taxon>
        <taxon>Phyllostominae</taxon>
        <taxon>Phyllostomus</taxon>
    </lineage>
</organism>
<sequence>MFHVSILQSPPQGSTTHRGGNPPEHSPWKPVQFECSGLIEFLDLNAWTSATMREGRVRGGSASPSAVKANPSLEPRRCTSTDAAGRGSRERFESPTPAAGGRQPLEVPSPASASEEHASPSHRVLSHRHISKKLVSSPGTNCPVGRQVDAPLV</sequence>
<proteinExistence type="predicted"/>
<evidence type="ECO:0000313" key="2">
    <source>
        <dbReference type="EMBL" id="KAF6109846.1"/>
    </source>
</evidence>
<feature type="compositionally biased region" description="Polar residues" evidence="1">
    <location>
        <begin position="1"/>
        <end position="18"/>
    </location>
</feature>
<protein>
    <submittedName>
        <fullName evidence="2">Uncharacterized protein</fullName>
    </submittedName>
</protein>
<accession>A0A834AHK2</accession>
<feature type="region of interest" description="Disordered" evidence="1">
    <location>
        <begin position="54"/>
        <end position="153"/>
    </location>
</feature>
<dbReference type="Proteomes" id="UP000664940">
    <property type="component" value="Unassembled WGS sequence"/>
</dbReference>